<protein>
    <recommendedName>
        <fullName evidence="3">HTH cro/C1-type domain-containing protein</fullName>
    </recommendedName>
</protein>
<proteinExistence type="predicted"/>
<sequence length="112" mass="12630">MMRTMDKTAKLLALEAVTELELRFIEAVEHGRLRAELTYEQLGSYIGMSKSQISKRQDGLIKYTIREMYYIGQLFGVDPLVMAAGLGSWLNDVDPAQALHRLEDPASTRAPK</sequence>
<accession>A0A0J7AFU0</accession>
<dbReference type="Gene3D" id="1.10.260.40">
    <property type="entry name" value="lambda repressor-like DNA-binding domains"/>
    <property type="match status" value="1"/>
</dbReference>
<dbReference type="GO" id="GO:0003677">
    <property type="term" value="F:DNA binding"/>
    <property type="evidence" value="ECO:0007669"/>
    <property type="project" value="InterPro"/>
</dbReference>
<evidence type="ECO:0000313" key="1">
    <source>
        <dbReference type="EMBL" id="KMO96036.1"/>
    </source>
</evidence>
<dbReference type="AlphaFoldDB" id="A0A0J7AFU0"/>
<reference evidence="1 2" key="1">
    <citation type="submission" date="2015-06" db="EMBL/GenBank/DDBJ databases">
        <title>Recapitulation of the evolution of biosynthetic gene clusters reveals hidden chemical diversity on bacterial genomes.</title>
        <authorList>
            <person name="Cruz-Morales P."/>
            <person name="Martinez-Guerrero C."/>
            <person name="Morales-Escalante M.A."/>
            <person name="Yanez-Guerra L.A."/>
            <person name="Kopp J.F."/>
            <person name="Feldmann J."/>
            <person name="Ramos-Aboites H.E."/>
            <person name="Barona-Gomez F."/>
        </authorList>
    </citation>
    <scope>NUCLEOTIDE SEQUENCE [LARGE SCALE GENOMIC DNA]</scope>
    <source>
        <strain evidence="1 2">ATCC 31245</strain>
    </source>
</reference>
<evidence type="ECO:0008006" key="3">
    <source>
        <dbReference type="Google" id="ProtNLM"/>
    </source>
</evidence>
<name>A0A0J7AFU0_9ACTN</name>
<gene>
    <name evidence="1" type="ORF">ACS04_20330</name>
</gene>
<dbReference type="SUPFAM" id="SSF47413">
    <property type="entry name" value="lambda repressor-like DNA-binding domains"/>
    <property type="match status" value="1"/>
</dbReference>
<organism evidence="1 2">
    <name type="scientific">Streptomyces roseus</name>
    <dbReference type="NCBI Taxonomy" id="66430"/>
    <lineage>
        <taxon>Bacteria</taxon>
        <taxon>Bacillati</taxon>
        <taxon>Actinomycetota</taxon>
        <taxon>Actinomycetes</taxon>
        <taxon>Kitasatosporales</taxon>
        <taxon>Streptomycetaceae</taxon>
        <taxon>Streptomyces</taxon>
    </lineage>
</organism>
<dbReference type="EMBL" id="LFML01000079">
    <property type="protein sequence ID" value="KMO96036.1"/>
    <property type="molecule type" value="Genomic_DNA"/>
</dbReference>
<dbReference type="PATRIC" id="fig|66430.4.peg.6897"/>
<dbReference type="Proteomes" id="UP000035932">
    <property type="component" value="Unassembled WGS sequence"/>
</dbReference>
<evidence type="ECO:0000313" key="2">
    <source>
        <dbReference type="Proteomes" id="UP000035932"/>
    </source>
</evidence>
<dbReference type="InterPro" id="IPR010982">
    <property type="entry name" value="Lambda_DNA-bd_dom_sf"/>
</dbReference>
<comment type="caution">
    <text evidence="1">The sequence shown here is derived from an EMBL/GenBank/DDBJ whole genome shotgun (WGS) entry which is preliminary data.</text>
</comment>
<keyword evidence="2" id="KW-1185">Reference proteome</keyword>